<dbReference type="GO" id="GO:0016791">
    <property type="term" value="F:phosphatase activity"/>
    <property type="evidence" value="ECO:0007669"/>
    <property type="project" value="TreeGrafter"/>
</dbReference>
<dbReference type="InterPro" id="IPR041492">
    <property type="entry name" value="HAD_2"/>
</dbReference>
<dbReference type="Gene3D" id="3.40.50.1000">
    <property type="entry name" value="HAD superfamily/HAD-like"/>
    <property type="match status" value="1"/>
</dbReference>
<dbReference type="PANTHER" id="PTHR18901:SF38">
    <property type="entry name" value="PSEUDOURIDINE-5'-PHOSPHATASE"/>
    <property type="match status" value="1"/>
</dbReference>
<dbReference type="Gene3D" id="1.10.150.240">
    <property type="entry name" value="Putative phosphatase, domain 2"/>
    <property type="match status" value="1"/>
</dbReference>
<sequence>MPVEAVIFDLDGTLIDTEVLSVDTLTEIAGPRYSLDLHKRILGMPGHQWSRIVIDELQLDMTPDELVHQWHVILGTKFSSSVLLRGALGLVQNLARQPVKVALATSSAAKAVELKRAAHPALFEGFEVIVCGDDPAVVRGKPNPDIFLAAAARLGIPDMSKCIVVEDSEHGVTAGKAAGMQVVAIPDNRFFAASDIAQRFGHADVVLNSLEDWDMNALLR</sequence>
<dbReference type="PANTHER" id="PTHR18901">
    <property type="entry name" value="2-DEOXYGLUCOSE-6-PHOSPHATE PHOSPHATASE 2"/>
    <property type="match status" value="1"/>
</dbReference>
<dbReference type="InterPro" id="IPR023214">
    <property type="entry name" value="HAD_sf"/>
</dbReference>
<dbReference type="InterPro" id="IPR023198">
    <property type="entry name" value="PGP-like_dom2"/>
</dbReference>
<dbReference type="Proteomes" id="UP000481153">
    <property type="component" value="Unassembled WGS sequence"/>
</dbReference>
<dbReference type="SFLD" id="SFLDG01129">
    <property type="entry name" value="C1.5:_HAD__Beta-PGM__Phosphata"/>
    <property type="match status" value="1"/>
</dbReference>
<protein>
    <submittedName>
        <fullName evidence="1">Uncharacterized protein</fullName>
    </submittedName>
</protein>
<dbReference type="NCBIfam" id="TIGR01509">
    <property type="entry name" value="HAD-SF-IA-v3"/>
    <property type="match status" value="1"/>
</dbReference>
<keyword evidence="2" id="KW-1185">Reference proteome</keyword>
<accession>A0A6G0WZ15</accession>
<proteinExistence type="predicted"/>
<name>A0A6G0WZ15_9STRA</name>
<reference evidence="1 2" key="1">
    <citation type="submission" date="2019-07" db="EMBL/GenBank/DDBJ databases">
        <title>Genomics analysis of Aphanomyces spp. identifies a new class of oomycete effector associated with host adaptation.</title>
        <authorList>
            <person name="Gaulin E."/>
        </authorList>
    </citation>
    <scope>NUCLEOTIDE SEQUENCE [LARGE SCALE GENOMIC DNA]</scope>
    <source>
        <strain evidence="1 2">ATCC 201684</strain>
    </source>
</reference>
<evidence type="ECO:0000313" key="1">
    <source>
        <dbReference type="EMBL" id="KAF0732855.1"/>
    </source>
</evidence>
<evidence type="ECO:0000313" key="2">
    <source>
        <dbReference type="Proteomes" id="UP000481153"/>
    </source>
</evidence>
<gene>
    <name evidence="1" type="ORF">Ae201684_010182</name>
</gene>
<dbReference type="SUPFAM" id="SSF56784">
    <property type="entry name" value="HAD-like"/>
    <property type="match status" value="1"/>
</dbReference>
<dbReference type="Pfam" id="PF13419">
    <property type="entry name" value="HAD_2"/>
    <property type="match status" value="1"/>
</dbReference>
<comment type="caution">
    <text evidence="1">The sequence shown here is derived from an EMBL/GenBank/DDBJ whole genome shotgun (WGS) entry which is preliminary data.</text>
</comment>
<dbReference type="InterPro" id="IPR006439">
    <property type="entry name" value="HAD-SF_hydro_IA"/>
</dbReference>
<dbReference type="SFLD" id="SFLDS00003">
    <property type="entry name" value="Haloacid_Dehalogenase"/>
    <property type="match status" value="1"/>
</dbReference>
<dbReference type="EMBL" id="VJMJ01000128">
    <property type="protein sequence ID" value="KAF0732855.1"/>
    <property type="molecule type" value="Genomic_DNA"/>
</dbReference>
<dbReference type="InterPro" id="IPR036412">
    <property type="entry name" value="HAD-like_sf"/>
</dbReference>
<dbReference type="AlphaFoldDB" id="A0A6G0WZ15"/>
<dbReference type="VEuPathDB" id="FungiDB:AeMF1_019613"/>
<organism evidence="1 2">
    <name type="scientific">Aphanomyces euteiches</name>
    <dbReference type="NCBI Taxonomy" id="100861"/>
    <lineage>
        <taxon>Eukaryota</taxon>
        <taxon>Sar</taxon>
        <taxon>Stramenopiles</taxon>
        <taxon>Oomycota</taxon>
        <taxon>Saprolegniomycetes</taxon>
        <taxon>Saprolegniales</taxon>
        <taxon>Verrucalvaceae</taxon>
        <taxon>Aphanomyces</taxon>
    </lineage>
</organism>